<protein>
    <recommendedName>
        <fullName evidence="5">B-like cyclin</fullName>
    </recommendedName>
</protein>
<dbReference type="Pfam" id="PF02984">
    <property type="entry name" value="Cyclin_C"/>
    <property type="match status" value="1"/>
</dbReference>
<dbReference type="GO" id="GO:0051301">
    <property type="term" value="P:cell division"/>
    <property type="evidence" value="ECO:0007669"/>
    <property type="project" value="UniProtKB-KW"/>
</dbReference>
<evidence type="ECO:0000256" key="6">
    <source>
        <dbReference type="RuleBase" id="RU000383"/>
    </source>
</evidence>
<evidence type="ECO:0000256" key="2">
    <source>
        <dbReference type="ARBA" id="ARBA00022618"/>
    </source>
</evidence>
<evidence type="ECO:0000256" key="5">
    <source>
        <dbReference type="ARBA" id="ARBA00032263"/>
    </source>
</evidence>
<comment type="subunit">
    <text evidence="1">Interacts with the CDC2 protein kinase to form a serine/threonine kinase holoenzyme complex also known as maturation promoting factor (MPF). The cyclin subunit imparts substrate specificity to the complex.</text>
</comment>
<evidence type="ECO:0000256" key="3">
    <source>
        <dbReference type="ARBA" id="ARBA00023127"/>
    </source>
</evidence>
<feature type="domain" description="Cyclin-like" evidence="7">
    <location>
        <begin position="423"/>
        <end position="513"/>
    </location>
</feature>
<dbReference type="Gene3D" id="1.10.472.10">
    <property type="entry name" value="Cyclin-like"/>
    <property type="match status" value="2"/>
</dbReference>
<dbReference type="InterPro" id="IPR013763">
    <property type="entry name" value="Cyclin-like_dom"/>
</dbReference>
<keyword evidence="9" id="KW-1185">Reference proteome</keyword>
<comment type="similarity">
    <text evidence="6">Belongs to the cyclin family.</text>
</comment>
<evidence type="ECO:0000313" key="8">
    <source>
        <dbReference type="EMBL" id="CAJ1932712.1"/>
    </source>
</evidence>
<dbReference type="SUPFAM" id="SSF47954">
    <property type="entry name" value="Cyclin-like"/>
    <property type="match status" value="2"/>
</dbReference>
<accession>A0AA86S473</accession>
<keyword evidence="2" id="KW-0132">Cell division</keyword>
<dbReference type="SMART" id="SM00385">
    <property type="entry name" value="CYCLIN"/>
    <property type="match status" value="1"/>
</dbReference>
<proteinExistence type="inferred from homology"/>
<dbReference type="InterPro" id="IPR039361">
    <property type="entry name" value="Cyclin"/>
</dbReference>
<evidence type="ECO:0000256" key="1">
    <source>
        <dbReference type="ARBA" id="ARBA00011177"/>
    </source>
</evidence>
<keyword evidence="3 6" id="KW-0195">Cyclin</keyword>
<dbReference type="InterPro" id="IPR004367">
    <property type="entry name" value="Cyclin_C-dom"/>
</dbReference>
<dbReference type="InterPro" id="IPR036915">
    <property type="entry name" value="Cyclin-like_sf"/>
</dbReference>
<evidence type="ECO:0000259" key="7">
    <source>
        <dbReference type="SMART" id="SM00385"/>
    </source>
</evidence>
<dbReference type="Proteomes" id="UP001189624">
    <property type="component" value="Chromosome 2"/>
</dbReference>
<dbReference type="Pfam" id="PF00134">
    <property type="entry name" value="Cyclin_N"/>
    <property type="match status" value="1"/>
</dbReference>
<sequence>MTTRSRKSKRKLEVESPRFNFTKKLRLKVSRRRRKNLSPVLLINNSDHNPSFSMDSSSDSDFVAGEVSCNSSRASIASKENKNSRNESSINSAINLISEKRNENEVEVSESSCADSNSFSRSRSSILKVRNGRESKSIRGDDNSLELHVKSDITAIKKFKSGSEIKKQDVSCAKSEITCEEQYNSKSSSYGDMKISSESNGNDVSFSSGVRVLIEEETNNSKKNRASKCEYSEGSRNIQVEDNCTDLIAQSNQESEIYNIVVDLACYEDLRCPEDLHFSYCDDDEESEHSSQGTVFSEFHSEILGECSQPEVSDYSPSMFVDSGSQFSGGSVGETPSPMYLLFLQYRKEFTTLYSTSPVMNSSSSNEDDVNFGRFEDSDDEDSYQMLRKRERKQVFVSNYGKRYISTTEFGETVLEQRAQMVHWIIEIAQQSCRKQLRQETIFLGVNLLDRFLNKGYFKVEKHLQIVGIACLSLAIRIEENQQHNRMGQTNFYVGSNKYSRCEVVAMEWMVQEVLKFQCFLPTIYNFLWFYLKAANADADIEKRVKYLAVLTLSSHEQLCYWPSTVAAALVVLAGLEVNQRSSLKVIETGLSLPGVAVTLYRITQLEALTIRLRLVAIVPNHDK</sequence>
<evidence type="ECO:0000313" key="9">
    <source>
        <dbReference type="Proteomes" id="UP001189624"/>
    </source>
</evidence>
<keyword evidence="4" id="KW-0131">Cell cycle</keyword>
<name>A0AA86S473_9FABA</name>
<gene>
    <name evidence="8" type="ORF">AYBTSS11_LOCUS5955</name>
</gene>
<organism evidence="8 9">
    <name type="scientific">Sphenostylis stenocarpa</name>
    <dbReference type="NCBI Taxonomy" id="92480"/>
    <lineage>
        <taxon>Eukaryota</taxon>
        <taxon>Viridiplantae</taxon>
        <taxon>Streptophyta</taxon>
        <taxon>Embryophyta</taxon>
        <taxon>Tracheophyta</taxon>
        <taxon>Spermatophyta</taxon>
        <taxon>Magnoliopsida</taxon>
        <taxon>eudicotyledons</taxon>
        <taxon>Gunneridae</taxon>
        <taxon>Pentapetalae</taxon>
        <taxon>rosids</taxon>
        <taxon>fabids</taxon>
        <taxon>Fabales</taxon>
        <taxon>Fabaceae</taxon>
        <taxon>Papilionoideae</taxon>
        <taxon>50 kb inversion clade</taxon>
        <taxon>NPAAA clade</taxon>
        <taxon>indigoferoid/millettioid clade</taxon>
        <taxon>Phaseoleae</taxon>
        <taxon>Sphenostylis</taxon>
    </lineage>
</organism>
<dbReference type="InterPro" id="IPR006671">
    <property type="entry name" value="Cyclin_N"/>
</dbReference>
<dbReference type="EMBL" id="OY731399">
    <property type="protein sequence ID" value="CAJ1932712.1"/>
    <property type="molecule type" value="Genomic_DNA"/>
</dbReference>
<reference evidence="8" key="1">
    <citation type="submission" date="2023-10" db="EMBL/GenBank/DDBJ databases">
        <authorList>
            <person name="Domelevo Entfellner J.-B."/>
        </authorList>
    </citation>
    <scope>NUCLEOTIDE SEQUENCE</scope>
</reference>
<dbReference type="Gramene" id="rna-AYBTSS11_LOCUS5955">
    <property type="protein sequence ID" value="CAJ1932712.1"/>
    <property type="gene ID" value="gene-AYBTSS11_LOCUS5955"/>
</dbReference>
<evidence type="ECO:0000256" key="4">
    <source>
        <dbReference type="ARBA" id="ARBA00023306"/>
    </source>
</evidence>
<dbReference type="AlphaFoldDB" id="A0AA86S473"/>
<dbReference type="PANTHER" id="PTHR10177">
    <property type="entry name" value="CYCLINS"/>
    <property type="match status" value="1"/>
</dbReference>